<dbReference type="AlphaFoldDB" id="A0A0Q9XBP2"/>
<accession>A0A0Q9XBP2</accession>
<keyword evidence="3" id="KW-1185">Reference proteome</keyword>
<dbReference type="KEGG" id="dmo:Dmoj_GI26501"/>
<dbReference type="FunCoup" id="A0A0Q9XBP2">
    <property type="interactions" value="1"/>
</dbReference>
<evidence type="ECO:0000313" key="2">
    <source>
        <dbReference type="EMBL" id="KRG02372.1"/>
    </source>
</evidence>
<proteinExistence type="predicted"/>
<organism evidence="2 3">
    <name type="scientific">Drosophila mojavensis</name>
    <name type="common">Fruit fly</name>
    <dbReference type="NCBI Taxonomy" id="7230"/>
    <lineage>
        <taxon>Eukaryota</taxon>
        <taxon>Metazoa</taxon>
        <taxon>Ecdysozoa</taxon>
        <taxon>Arthropoda</taxon>
        <taxon>Hexapoda</taxon>
        <taxon>Insecta</taxon>
        <taxon>Pterygota</taxon>
        <taxon>Neoptera</taxon>
        <taxon>Endopterygota</taxon>
        <taxon>Diptera</taxon>
        <taxon>Brachycera</taxon>
        <taxon>Muscomorpha</taxon>
        <taxon>Ephydroidea</taxon>
        <taxon>Drosophilidae</taxon>
        <taxon>Drosophila</taxon>
    </lineage>
</organism>
<gene>
    <name evidence="2" type="primary">Dmoj\GI26501</name>
    <name evidence="2" type="ORF">Dmoj_GI26501</name>
</gene>
<feature type="region of interest" description="Disordered" evidence="1">
    <location>
        <begin position="132"/>
        <end position="154"/>
    </location>
</feature>
<reference evidence="2 3" key="1">
    <citation type="journal article" date="2007" name="Nature">
        <title>Evolution of genes and genomes on the Drosophila phylogeny.</title>
        <authorList>
            <consortium name="Drosophila 12 Genomes Consortium"/>
            <person name="Clark A.G."/>
            <person name="Eisen M.B."/>
            <person name="Smith D.R."/>
            <person name="Bergman C.M."/>
            <person name="Oliver B."/>
            <person name="Markow T.A."/>
            <person name="Kaufman T.C."/>
            <person name="Kellis M."/>
            <person name="Gelbart W."/>
            <person name="Iyer V.N."/>
            <person name="Pollard D.A."/>
            <person name="Sackton T.B."/>
            <person name="Larracuente A.M."/>
            <person name="Singh N.D."/>
            <person name="Abad J.P."/>
            <person name="Abt D.N."/>
            <person name="Adryan B."/>
            <person name="Aguade M."/>
            <person name="Akashi H."/>
            <person name="Anderson W.W."/>
            <person name="Aquadro C.F."/>
            <person name="Ardell D.H."/>
            <person name="Arguello R."/>
            <person name="Artieri C.G."/>
            <person name="Barbash D.A."/>
            <person name="Barker D."/>
            <person name="Barsanti P."/>
            <person name="Batterham P."/>
            <person name="Batzoglou S."/>
            <person name="Begun D."/>
            <person name="Bhutkar A."/>
            <person name="Blanco E."/>
            <person name="Bosak S.A."/>
            <person name="Bradley R.K."/>
            <person name="Brand A.D."/>
            <person name="Brent M.R."/>
            <person name="Brooks A.N."/>
            <person name="Brown R.H."/>
            <person name="Butlin R.K."/>
            <person name="Caggese C."/>
            <person name="Calvi B.R."/>
            <person name="Bernardo de Carvalho A."/>
            <person name="Caspi A."/>
            <person name="Castrezana S."/>
            <person name="Celniker S.E."/>
            <person name="Chang J.L."/>
            <person name="Chapple C."/>
            <person name="Chatterji S."/>
            <person name="Chinwalla A."/>
            <person name="Civetta A."/>
            <person name="Clifton S.W."/>
            <person name="Comeron J.M."/>
            <person name="Costello J.C."/>
            <person name="Coyne J.A."/>
            <person name="Daub J."/>
            <person name="David R.G."/>
            <person name="Delcher A.L."/>
            <person name="Delehaunty K."/>
            <person name="Do C.B."/>
            <person name="Ebling H."/>
            <person name="Edwards K."/>
            <person name="Eickbush T."/>
            <person name="Evans J.D."/>
            <person name="Filipski A."/>
            <person name="Findeiss S."/>
            <person name="Freyhult E."/>
            <person name="Fulton L."/>
            <person name="Fulton R."/>
            <person name="Garcia A.C."/>
            <person name="Gardiner A."/>
            <person name="Garfield D.A."/>
            <person name="Garvin B.E."/>
            <person name="Gibson G."/>
            <person name="Gilbert D."/>
            <person name="Gnerre S."/>
            <person name="Godfrey J."/>
            <person name="Good R."/>
            <person name="Gotea V."/>
            <person name="Gravely B."/>
            <person name="Greenberg A.J."/>
            <person name="Griffiths-Jones S."/>
            <person name="Gross S."/>
            <person name="Guigo R."/>
            <person name="Gustafson E.A."/>
            <person name="Haerty W."/>
            <person name="Hahn M.W."/>
            <person name="Halligan D.L."/>
            <person name="Halpern A.L."/>
            <person name="Halter G.M."/>
            <person name="Han M.V."/>
            <person name="Heger A."/>
            <person name="Hillier L."/>
            <person name="Hinrichs A.S."/>
            <person name="Holmes I."/>
            <person name="Hoskins R.A."/>
            <person name="Hubisz M.J."/>
            <person name="Hultmark D."/>
            <person name="Huntley M.A."/>
            <person name="Jaffe D.B."/>
            <person name="Jagadeeshan S."/>
            <person name="Jeck W.R."/>
            <person name="Johnson J."/>
            <person name="Jones C.D."/>
            <person name="Jordan W.C."/>
            <person name="Karpen G.H."/>
            <person name="Kataoka E."/>
            <person name="Keightley P.D."/>
            <person name="Kheradpour P."/>
            <person name="Kirkness E.F."/>
            <person name="Koerich L.B."/>
            <person name="Kristiansen K."/>
            <person name="Kudrna D."/>
            <person name="Kulathinal R.J."/>
            <person name="Kumar S."/>
            <person name="Kwok R."/>
            <person name="Lander E."/>
            <person name="Langley C.H."/>
            <person name="Lapoint R."/>
            <person name="Lazzaro B.P."/>
            <person name="Lee S.J."/>
            <person name="Levesque L."/>
            <person name="Li R."/>
            <person name="Lin C.F."/>
            <person name="Lin M.F."/>
            <person name="Lindblad-Toh K."/>
            <person name="Llopart A."/>
            <person name="Long M."/>
            <person name="Low L."/>
            <person name="Lozovsky E."/>
            <person name="Lu J."/>
            <person name="Luo M."/>
            <person name="Machado C.A."/>
            <person name="Makalowski W."/>
            <person name="Marzo M."/>
            <person name="Matsuda M."/>
            <person name="Matzkin L."/>
            <person name="McAllister B."/>
            <person name="McBride C.S."/>
            <person name="McKernan B."/>
            <person name="McKernan K."/>
            <person name="Mendez-Lago M."/>
            <person name="Minx P."/>
            <person name="Mollenhauer M.U."/>
            <person name="Montooth K."/>
            <person name="Mount S.M."/>
            <person name="Mu X."/>
            <person name="Myers E."/>
            <person name="Negre B."/>
            <person name="Newfeld S."/>
            <person name="Nielsen R."/>
            <person name="Noor M.A."/>
            <person name="O'Grady P."/>
            <person name="Pachter L."/>
            <person name="Papaceit M."/>
            <person name="Parisi M.J."/>
            <person name="Parisi M."/>
            <person name="Parts L."/>
            <person name="Pedersen J.S."/>
            <person name="Pesole G."/>
            <person name="Phillippy A.M."/>
            <person name="Ponting C.P."/>
            <person name="Pop M."/>
            <person name="Porcelli D."/>
            <person name="Powell J.R."/>
            <person name="Prohaska S."/>
            <person name="Pruitt K."/>
            <person name="Puig M."/>
            <person name="Quesneville H."/>
            <person name="Ram K.R."/>
            <person name="Rand D."/>
            <person name="Rasmussen M.D."/>
            <person name="Reed L.K."/>
            <person name="Reenan R."/>
            <person name="Reily A."/>
            <person name="Remington K.A."/>
            <person name="Rieger T.T."/>
            <person name="Ritchie M.G."/>
            <person name="Robin C."/>
            <person name="Rogers Y.H."/>
            <person name="Rohde C."/>
            <person name="Rozas J."/>
            <person name="Rubenfield M.J."/>
            <person name="Ruiz A."/>
            <person name="Russo S."/>
            <person name="Salzberg S.L."/>
            <person name="Sanchez-Gracia A."/>
            <person name="Saranga D.J."/>
            <person name="Sato H."/>
            <person name="Schaeffer S.W."/>
            <person name="Schatz M.C."/>
            <person name="Schlenke T."/>
            <person name="Schwartz R."/>
            <person name="Segarra C."/>
            <person name="Singh R.S."/>
            <person name="Sirot L."/>
            <person name="Sirota M."/>
            <person name="Sisneros N.B."/>
            <person name="Smith C.D."/>
            <person name="Smith T.F."/>
            <person name="Spieth J."/>
            <person name="Stage D.E."/>
            <person name="Stark A."/>
            <person name="Stephan W."/>
            <person name="Strausberg R.L."/>
            <person name="Strempel S."/>
            <person name="Sturgill D."/>
            <person name="Sutton G."/>
            <person name="Sutton G.G."/>
            <person name="Tao W."/>
            <person name="Teichmann S."/>
            <person name="Tobari Y.N."/>
            <person name="Tomimura Y."/>
            <person name="Tsolas J.M."/>
            <person name="Valente V.L."/>
            <person name="Venter E."/>
            <person name="Venter J.C."/>
            <person name="Vicario S."/>
            <person name="Vieira F.G."/>
            <person name="Vilella A.J."/>
            <person name="Villasante A."/>
            <person name="Walenz B."/>
            <person name="Wang J."/>
            <person name="Wasserman M."/>
            <person name="Watts T."/>
            <person name="Wilson D."/>
            <person name="Wilson R.K."/>
            <person name="Wing R.A."/>
            <person name="Wolfner M.F."/>
            <person name="Wong A."/>
            <person name="Wong G.K."/>
            <person name="Wu C.I."/>
            <person name="Wu G."/>
            <person name="Yamamoto D."/>
            <person name="Yang H.P."/>
            <person name="Yang S.P."/>
            <person name="Yorke J.A."/>
            <person name="Yoshida K."/>
            <person name="Zdobnov E."/>
            <person name="Zhang P."/>
            <person name="Zhang Y."/>
            <person name="Zimin A.V."/>
            <person name="Baldwin J."/>
            <person name="Abdouelleil A."/>
            <person name="Abdulkadir J."/>
            <person name="Abebe A."/>
            <person name="Abera B."/>
            <person name="Abreu J."/>
            <person name="Acer S.C."/>
            <person name="Aftuck L."/>
            <person name="Alexander A."/>
            <person name="An P."/>
            <person name="Anderson E."/>
            <person name="Anderson S."/>
            <person name="Arachi H."/>
            <person name="Azer M."/>
            <person name="Bachantsang P."/>
            <person name="Barry A."/>
            <person name="Bayul T."/>
            <person name="Berlin A."/>
            <person name="Bessette D."/>
            <person name="Bloom T."/>
            <person name="Blye J."/>
            <person name="Boguslavskiy L."/>
            <person name="Bonnet C."/>
            <person name="Boukhgalter B."/>
            <person name="Bourzgui I."/>
            <person name="Brown A."/>
            <person name="Cahill P."/>
            <person name="Channer S."/>
            <person name="Cheshatsang Y."/>
            <person name="Chuda L."/>
            <person name="Citroen M."/>
            <person name="Collymore A."/>
            <person name="Cooke P."/>
            <person name="Costello M."/>
            <person name="D'Aco K."/>
            <person name="Daza R."/>
            <person name="De Haan G."/>
            <person name="DeGray S."/>
            <person name="DeMaso C."/>
            <person name="Dhargay N."/>
            <person name="Dooley K."/>
            <person name="Dooley E."/>
            <person name="Doricent M."/>
            <person name="Dorje P."/>
            <person name="Dorjee K."/>
            <person name="Dupes A."/>
            <person name="Elong R."/>
            <person name="Falk J."/>
            <person name="Farina A."/>
            <person name="Faro S."/>
            <person name="Ferguson D."/>
            <person name="Fisher S."/>
            <person name="Foley C.D."/>
            <person name="Franke A."/>
            <person name="Friedrich D."/>
            <person name="Gadbois L."/>
            <person name="Gearin G."/>
            <person name="Gearin C.R."/>
            <person name="Giannoukos G."/>
            <person name="Goode T."/>
            <person name="Graham J."/>
            <person name="Grandbois E."/>
            <person name="Grewal S."/>
            <person name="Gyaltsen K."/>
            <person name="Hafez N."/>
            <person name="Hagos B."/>
            <person name="Hall J."/>
            <person name="Henson C."/>
            <person name="Hollinger A."/>
            <person name="Honan T."/>
            <person name="Huard M.D."/>
            <person name="Hughes L."/>
            <person name="Hurhula B."/>
            <person name="Husby M.E."/>
            <person name="Kamat A."/>
            <person name="Kanga B."/>
            <person name="Kashin S."/>
            <person name="Khazanovich D."/>
            <person name="Kisner P."/>
            <person name="Lance K."/>
            <person name="Lara M."/>
            <person name="Lee W."/>
            <person name="Lennon N."/>
            <person name="Letendre F."/>
            <person name="LeVine R."/>
            <person name="Lipovsky A."/>
            <person name="Liu X."/>
            <person name="Liu J."/>
            <person name="Liu S."/>
            <person name="Lokyitsang T."/>
            <person name="Lokyitsang Y."/>
            <person name="Lubonja R."/>
            <person name="Lui A."/>
            <person name="MacDonald P."/>
            <person name="Magnisalis V."/>
            <person name="Maru K."/>
            <person name="Matthews C."/>
            <person name="McCusker W."/>
            <person name="McDonough S."/>
            <person name="Mehta T."/>
            <person name="Meldrim J."/>
            <person name="Meneus L."/>
            <person name="Mihai O."/>
            <person name="Mihalev A."/>
            <person name="Mihova T."/>
            <person name="Mittelman R."/>
            <person name="Mlenga V."/>
            <person name="Montmayeur A."/>
            <person name="Mulrain L."/>
            <person name="Navidi A."/>
            <person name="Naylor J."/>
            <person name="Negash T."/>
            <person name="Nguyen T."/>
            <person name="Nguyen N."/>
            <person name="Nicol R."/>
            <person name="Norbu C."/>
            <person name="Norbu N."/>
            <person name="Novod N."/>
            <person name="O'Neill B."/>
            <person name="Osman S."/>
            <person name="Markiewicz E."/>
            <person name="Oyono O.L."/>
            <person name="Patti C."/>
            <person name="Phunkhang P."/>
            <person name="Pierre F."/>
            <person name="Priest M."/>
            <person name="Raghuraman S."/>
            <person name="Rege F."/>
            <person name="Reyes R."/>
            <person name="Rise C."/>
            <person name="Rogov P."/>
            <person name="Ross K."/>
            <person name="Ryan E."/>
            <person name="Settipalli S."/>
            <person name="Shea T."/>
            <person name="Sherpa N."/>
            <person name="Shi L."/>
            <person name="Shih D."/>
            <person name="Sparrow T."/>
            <person name="Spaulding J."/>
            <person name="Stalker J."/>
            <person name="Stange-Thomann N."/>
            <person name="Stavropoulos S."/>
            <person name="Stone C."/>
            <person name="Strader C."/>
            <person name="Tesfaye S."/>
            <person name="Thomson T."/>
            <person name="Thoulutsang Y."/>
            <person name="Thoulutsang D."/>
            <person name="Topham K."/>
            <person name="Topping I."/>
            <person name="Tsamla T."/>
            <person name="Vassiliev H."/>
            <person name="Vo A."/>
            <person name="Wangchuk T."/>
            <person name="Wangdi T."/>
            <person name="Weiand M."/>
            <person name="Wilkinson J."/>
            <person name="Wilson A."/>
            <person name="Yadav S."/>
            <person name="Young G."/>
            <person name="Yu Q."/>
            <person name="Zembek L."/>
            <person name="Zhong D."/>
            <person name="Zimmer A."/>
            <person name="Zwirko Z."/>
            <person name="Jaffe D.B."/>
            <person name="Alvarez P."/>
            <person name="Brockman W."/>
            <person name="Butler J."/>
            <person name="Chin C."/>
            <person name="Gnerre S."/>
            <person name="Grabherr M."/>
            <person name="Kleber M."/>
            <person name="Mauceli E."/>
            <person name="MacCallum I."/>
        </authorList>
    </citation>
    <scope>NUCLEOTIDE SEQUENCE [LARGE SCALE GENOMIC DNA]</scope>
    <source>
        <strain evidence="3">Tucson 15081-1352.22</strain>
    </source>
</reference>
<dbReference type="EMBL" id="CH933806">
    <property type="protein sequence ID" value="KRG02372.1"/>
    <property type="molecule type" value="Genomic_DNA"/>
</dbReference>
<evidence type="ECO:0000256" key="1">
    <source>
        <dbReference type="SAM" id="MobiDB-lite"/>
    </source>
</evidence>
<evidence type="ECO:0000313" key="3">
    <source>
        <dbReference type="Proteomes" id="UP000009192"/>
    </source>
</evidence>
<protein>
    <submittedName>
        <fullName evidence="2">Uncharacterized protein</fullName>
    </submittedName>
</protein>
<dbReference type="InParanoid" id="A0A0Q9XBP2"/>
<dbReference type="OrthoDB" id="7912423at2759"/>
<sequence>MTMNPICEPFTNFPARFDIEKIAEEFKPKDKEKDVEKTLSPRDFLNVPDKDWVVLPMFKCHLDHLKPVLSVRKNKYMRCRYRQFLDNVPEHFVNVTLFSANINNQPKPRRKSLNGQFYGVDYKLAPIPVSVDPRAAGGSKSVKSKHSKLSNSKN</sequence>
<name>A0A0Q9XBP2_DROMO</name>
<dbReference type="Proteomes" id="UP000009192">
    <property type="component" value="Unassembled WGS sequence"/>
</dbReference>